<keyword evidence="2" id="KW-0560">Oxidoreductase</keyword>
<evidence type="ECO:0000256" key="1">
    <source>
        <dbReference type="ARBA" id="ARBA00006484"/>
    </source>
</evidence>
<dbReference type="OrthoDB" id="191139at2759"/>
<reference evidence="4" key="1">
    <citation type="submission" date="2014-12" db="EMBL/GenBank/DDBJ databases">
        <title>Genome Sequence of Valsa Canker Pathogens Uncovers a Specific Adaption of Colonization on Woody Bark.</title>
        <authorList>
            <person name="Yin Z."/>
            <person name="Liu H."/>
            <person name="Gao X."/>
            <person name="Li Z."/>
            <person name="Song N."/>
            <person name="Ke X."/>
            <person name="Dai Q."/>
            <person name="Wu Y."/>
            <person name="Sun Y."/>
            <person name="Xu J.-R."/>
            <person name="Kang Z.K."/>
            <person name="Wang L."/>
            <person name="Huang L."/>
        </authorList>
    </citation>
    <scope>NUCLEOTIDE SEQUENCE [LARGE SCALE GENOMIC DNA]</scope>
    <source>
        <strain evidence="4">SXYL134</strain>
    </source>
</reference>
<sequence length="302" mass="32994">MPTFNGATTSEEIIQNFASRVKGRTFVITGAAANNLGGHTAVSLARGGAAHIIIVTRTTKKAEPVVAEIASADSSVKSTLVACDLTDFDQVRSAAKTICSAAPRIDVLINNAAVMAIKYKLDKQGFGYQLLLAAAPDARVVNVSSHGYRISPFRFDDWNFSGGKTYNQWTAYAQAKTAQILFTHALTKKFKDRGVTSTVLHPGNIYGTGLATHLMWEEFGDIPEIAKRQTGFEWYYEPPHQKSLTQGAATQLYAALDPDIAAKSPAYLSNCQIQEPLEYATNPEAAERLWELSEELVKQKFE</sequence>
<organism evidence="3 4">
    <name type="scientific">Cytospora mali</name>
    <name type="common">Apple Valsa canker fungus</name>
    <name type="synonym">Valsa mali</name>
    <dbReference type="NCBI Taxonomy" id="578113"/>
    <lineage>
        <taxon>Eukaryota</taxon>
        <taxon>Fungi</taxon>
        <taxon>Dikarya</taxon>
        <taxon>Ascomycota</taxon>
        <taxon>Pezizomycotina</taxon>
        <taxon>Sordariomycetes</taxon>
        <taxon>Sordariomycetidae</taxon>
        <taxon>Diaporthales</taxon>
        <taxon>Cytosporaceae</taxon>
        <taxon>Cytospora</taxon>
    </lineage>
</organism>
<dbReference type="STRING" id="694573.A0A194V5M3"/>
<evidence type="ECO:0000313" key="3">
    <source>
        <dbReference type="EMBL" id="KUI59247.1"/>
    </source>
</evidence>
<dbReference type="PANTHER" id="PTHR24320:SF283">
    <property type="entry name" value="RETINOL DEHYDROGENASE 11"/>
    <property type="match status" value="1"/>
</dbReference>
<dbReference type="Proteomes" id="UP000078576">
    <property type="component" value="Unassembled WGS sequence"/>
</dbReference>
<dbReference type="AlphaFoldDB" id="A0A194V5M3"/>
<dbReference type="EMBL" id="KN714727">
    <property type="protein sequence ID" value="KUI59247.1"/>
    <property type="molecule type" value="Genomic_DNA"/>
</dbReference>
<proteinExistence type="inferred from homology"/>
<dbReference type="GO" id="GO:0016491">
    <property type="term" value="F:oxidoreductase activity"/>
    <property type="evidence" value="ECO:0007669"/>
    <property type="project" value="UniProtKB-KW"/>
</dbReference>
<dbReference type="SUPFAM" id="SSF51735">
    <property type="entry name" value="NAD(P)-binding Rossmann-fold domains"/>
    <property type="match status" value="1"/>
</dbReference>
<dbReference type="Gene3D" id="3.40.50.720">
    <property type="entry name" value="NAD(P)-binding Rossmann-like Domain"/>
    <property type="match status" value="1"/>
</dbReference>
<dbReference type="PANTHER" id="PTHR24320">
    <property type="entry name" value="RETINOL DEHYDROGENASE"/>
    <property type="match status" value="1"/>
</dbReference>
<keyword evidence="4" id="KW-1185">Reference proteome</keyword>
<name>A0A194V5M3_CYTMA</name>
<accession>A0A194V5M3</accession>
<dbReference type="Pfam" id="PF00106">
    <property type="entry name" value="adh_short"/>
    <property type="match status" value="1"/>
</dbReference>
<gene>
    <name evidence="3" type="ORF">VP1G_06522</name>
</gene>
<comment type="similarity">
    <text evidence="1">Belongs to the short-chain dehydrogenases/reductases (SDR) family.</text>
</comment>
<evidence type="ECO:0000256" key="2">
    <source>
        <dbReference type="ARBA" id="ARBA00023002"/>
    </source>
</evidence>
<dbReference type="InterPro" id="IPR036291">
    <property type="entry name" value="NAD(P)-bd_dom_sf"/>
</dbReference>
<dbReference type="InterPro" id="IPR002347">
    <property type="entry name" value="SDR_fam"/>
</dbReference>
<protein>
    <submittedName>
        <fullName evidence="3">Short-chain dehydrogenase TIC 32, chloroplastic</fullName>
    </submittedName>
</protein>
<evidence type="ECO:0000313" key="4">
    <source>
        <dbReference type="Proteomes" id="UP000078576"/>
    </source>
</evidence>